<dbReference type="OrthoDB" id="6143577at2759"/>
<accession>A0A6J8AV41</accession>
<organism evidence="1 2">
    <name type="scientific">Mytilus coruscus</name>
    <name type="common">Sea mussel</name>
    <dbReference type="NCBI Taxonomy" id="42192"/>
    <lineage>
        <taxon>Eukaryota</taxon>
        <taxon>Metazoa</taxon>
        <taxon>Spiralia</taxon>
        <taxon>Lophotrochozoa</taxon>
        <taxon>Mollusca</taxon>
        <taxon>Bivalvia</taxon>
        <taxon>Autobranchia</taxon>
        <taxon>Pteriomorphia</taxon>
        <taxon>Mytilida</taxon>
        <taxon>Mytiloidea</taxon>
        <taxon>Mytilidae</taxon>
        <taxon>Mytilinae</taxon>
        <taxon>Mytilus</taxon>
    </lineage>
</organism>
<name>A0A6J8AV41_MYTCO</name>
<evidence type="ECO:0000313" key="1">
    <source>
        <dbReference type="EMBL" id="CAC5374606.1"/>
    </source>
</evidence>
<gene>
    <name evidence="1" type="ORF">MCOR_11928</name>
</gene>
<protein>
    <submittedName>
        <fullName evidence="1">Uncharacterized protein</fullName>
    </submittedName>
</protein>
<sequence>MHPQQEAPGLTSFISTSFIWKTALSACTGSGFPAEWTTATAGVTYWFVTDAIKRQFTSSYTITDYQTSDGSAYGSSPTCEDEYYDPSTGYYYYLMLYSGTHIYNTDTSSRQLCHAFKQFDSVIREYYEDLGGTGVLSAASTCASRFTSSTSSFALTKYNFQYVNCPFSFESYYFTFSSGGNADYCSSSQSSIASITDHNIALKSCFDFNLVSKANPFYGAFNCLGSWSAESRDTPSSGDFIVMEMYDSSAWPYCGRYKVGSDGVITLSLYLSMSEDTFFPVFCDATKDNEYYYESGVTKYVRMHFTPVNPWTTPEAATEVTTDSATTIDTTTESTTIDSVTTTTTDATTTNVVAVTQPTTTTTASTTVSTLASTVSSGSVVTTGNNTGNASAPVFKFQFLGKASRFILAVVDTCCSGCFDYYDIIYMPLSLCTKKEKRKVETLKKSKDANPEVVEHSKKHRRLKRCQGILSFSKENPMVNTLQDRSE</sequence>
<dbReference type="Proteomes" id="UP000507470">
    <property type="component" value="Unassembled WGS sequence"/>
</dbReference>
<dbReference type="AlphaFoldDB" id="A0A6J8AV41"/>
<evidence type="ECO:0000313" key="2">
    <source>
        <dbReference type="Proteomes" id="UP000507470"/>
    </source>
</evidence>
<reference evidence="1 2" key="1">
    <citation type="submission" date="2020-06" db="EMBL/GenBank/DDBJ databases">
        <authorList>
            <person name="Li R."/>
            <person name="Bekaert M."/>
        </authorList>
    </citation>
    <scope>NUCLEOTIDE SEQUENCE [LARGE SCALE GENOMIC DNA]</scope>
    <source>
        <strain evidence="2">wild</strain>
    </source>
</reference>
<proteinExistence type="predicted"/>
<dbReference type="EMBL" id="CACVKT020002029">
    <property type="protein sequence ID" value="CAC5374606.1"/>
    <property type="molecule type" value="Genomic_DNA"/>
</dbReference>
<keyword evidence="2" id="KW-1185">Reference proteome</keyword>